<organism evidence="1 2">
    <name type="scientific">Pseudomonas fluorescens</name>
    <dbReference type="NCBI Taxonomy" id="294"/>
    <lineage>
        <taxon>Bacteria</taxon>
        <taxon>Pseudomonadati</taxon>
        <taxon>Pseudomonadota</taxon>
        <taxon>Gammaproteobacteria</taxon>
        <taxon>Pseudomonadales</taxon>
        <taxon>Pseudomonadaceae</taxon>
        <taxon>Pseudomonas</taxon>
    </lineage>
</organism>
<sequence length="71" mass="8232">MKHTAVVERQTREAMVRIQNGENFQQILKEHRYNEQLQLEALRDLAEAQGFSHDISVTQGQITKLVVEQAK</sequence>
<dbReference type="PATRIC" id="fig|294.125.peg.1663"/>
<comment type="caution">
    <text evidence="1">The sequence shown here is derived from an EMBL/GenBank/DDBJ whole genome shotgun (WGS) entry which is preliminary data.</text>
</comment>
<accession>A0A0D0TLU0</accession>
<protein>
    <recommendedName>
        <fullName evidence="3">Peptidylprolyl isomerase</fullName>
    </recommendedName>
</protein>
<name>A0A0D0TLU0_PSEFL</name>
<proteinExistence type="predicted"/>
<dbReference type="Proteomes" id="UP000032210">
    <property type="component" value="Unassembled WGS sequence"/>
</dbReference>
<evidence type="ECO:0008006" key="3">
    <source>
        <dbReference type="Google" id="ProtNLM"/>
    </source>
</evidence>
<dbReference type="RefSeq" id="WP_043047704.1">
    <property type="nucleotide sequence ID" value="NZ_JXCQ01000010.1"/>
</dbReference>
<dbReference type="EMBL" id="JXCQ01000010">
    <property type="protein sequence ID" value="KIR22934.1"/>
    <property type="molecule type" value="Genomic_DNA"/>
</dbReference>
<reference evidence="1 2" key="1">
    <citation type="submission" date="2015-01" db="EMBL/GenBank/DDBJ databases">
        <title>Genome sequence of the beneficial rhizobacterium Pseudomonas fluorescens 2-79.</title>
        <authorList>
            <person name="Thuermer A."/>
            <person name="Daniel R."/>
        </authorList>
    </citation>
    <scope>NUCLEOTIDE SEQUENCE [LARGE SCALE GENOMIC DNA]</scope>
    <source>
        <strain evidence="1 2">2-79</strain>
    </source>
</reference>
<gene>
    <name evidence="1" type="ORF">PFLU3_16170</name>
</gene>
<evidence type="ECO:0000313" key="1">
    <source>
        <dbReference type="EMBL" id="KIR22934.1"/>
    </source>
</evidence>
<dbReference type="AlphaFoldDB" id="A0A0D0TLU0"/>
<evidence type="ECO:0000313" key="2">
    <source>
        <dbReference type="Proteomes" id="UP000032210"/>
    </source>
</evidence>